<evidence type="ECO:0000313" key="1">
    <source>
        <dbReference type="EMBL" id="KAF9538233.1"/>
    </source>
</evidence>
<dbReference type="EMBL" id="JAAAXW010000322">
    <property type="protein sequence ID" value="KAF9538233.1"/>
    <property type="molecule type" value="Genomic_DNA"/>
</dbReference>
<protein>
    <submittedName>
        <fullName evidence="1">Uncharacterized protein</fullName>
    </submittedName>
</protein>
<comment type="caution">
    <text evidence="1">The sequence shown here is derived from an EMBL/GenBank/DDBJ whole genome shotgun (WGS) entry which is preliminary data.</text>
</comment>
<proteinExistence type="predicted"/>
<sequence>MPKMESTLKATPFPISGPSILYLHCTGAETIFKLHGMPSLLEKTKKPEMAILSTVL</sequence>
<accession>A0A9P6EZ58</accession>
<organism evidence="1 2">
    <name type="scientific">Mortierella hygrophila</name>
    <dbReference type="NCBI Taxonomy" id="979708"/>
    <lineage>
        <taxon>Eukaryota</taxon>
        <taxon>Fungi</taxon>
        <taxon>Fungi incertae sedis</taxon>
        <taxon>Mucoromycota</taxon>
        <taxon>Mortierellomycotina</taxon>
        <taxon>Mortierellomycetes</taxon>
        <taxon>Mortierellales</taxon>
        <taxon>Mortierellaceae</taxon>
        <taxon>Mortierella</taxon>
    </lineage>
</organism>
<dbReference type="Proteomes" id="UP000723463">
    <property type="component" value="Unassembled WGS sequence"/>
</dbReference>
<reference evidence="1" key="1">
    <citation type="journal article" date="2020" name="Fungal Divers.">
        <title>Resolving the Mortierellaceae phylogeny through synthesis of multi-gene phylogenetics and phylogenomics.</title>
        <authorList>
            <person name="Vandepol N."/>
            <person name="Liber J."/>
            <person name="Desiro A."/>
            <person name="Na H."/>
            <person name="Kennedy M."/>
            <person name="Barry K."/>
            <person name="Grigoriev I.V."/>
            <person name="Miller A.N."/>
            <person name="O'Donnell K."/>
            <person name="Stajich J.E."/>
            <person name="Bonito G."/>
        </authorList>
    </citation>
    <scope>NUCLEOTIDE SEQUENCE</scope>
    <source>
        <strain evidence="1">NRRL 2591</strain>
    </source>
</reference>
<name>A0A9P6EZ58_9FUNG</name>
<dbReference type="AlphaFoldDB" id="A0A9P6EZ58"/>
<evidence type="ECO:0000313" key="2">
    <source>
        <dbReference type="Proteomes" id="UP000723463"/>
    </source>
</evidence>
<keyword evidence="2" id="KW-1185">Reference proteome</keyword>
<gene>
    <name evidence="1" type="ORF">EC957_007062</name>
</gene>